<reference evidence="1 2" key="1">
    <citation type="submission" date="2023-12" db="EMBL/GenBank/DDBJ databases">
        <title>Streptomyces sp. V4-01.</title>
        <authorList>
            <person name="Somphong A."/>
            <person name="Phongsopitanun W."/>
        </authorList>
    </citation>
    <scope>NUCLEOTIDE SEQUENCE [LARGE SCALE GENOMIC DNA]</scope>
    <source>
        <strain evidence="1 2">V4-01</strain>
    </source>
</reference>
<dbReference type="RefSeq" id="WP_330794722.1">
    <property type="nucleotide sequence ID" value="NZ_JAZEWV010000008.1"/>
</dbReference>
<dbReference type="EMBL" id="JAZEWV010000008">
    <property type="protein sequence ID" value="MEE4542786.1"/>
    <property type="molecule type" value="Genomic_DNA"/>
</dbReference>
<sequence>MRARLPATGGYDEAAVRGVEQVQSDRSLGCDPPGGCGPCARAALTGG</sequence>
<proteinExistence type="predicted"/>
<protein>
    <submittedName>
        <fullName evidence="1">Uncharacterized protein</fullName>
    </submittedName>
</protein>
<name>A0ABU7PAF4_9ACTN</name>
<comment type="caution">
    <text evidence="1">The sequence shown here is derived from an EMBL/GenBank/DDBJ whole genome shotgun (WGS) entry which is preliminary data.</text>
</comment>
<accession>A0ABU7PAF4</accession>
<dbReference type="Proteomes" id="UP001344658">
    <property type="component" value="Unassembled WGS sequence"/>
</dbReference>
<keyword evidence="2" id="KW-1185">Reference proteome</keyword>
<organism evidence="1 2">
    <name type="scientific">Actinacidiphila polyblastidii</name>
    <dbReference type="NCBI Taxonomy" id="3110430"/>
    <lineage>
        <taxon>Bacteria</taxon>
        <taxon>Bacillati</taxon>
        <taxon>Actinomycetota</taxon>
        <taxon>Actinomycetes</taxon>
        <taxon>Kitasatosporales</taxon>
        <taxon>Streptomycetaceae</taxon>
        <taxon>Actinacidiphila</taxon>
    </lineage>
</organism>
<gene>
    <name evidence="1" type="ORF">V2S66_12500</name>
</gene>
<evidence type="ECO:0000313" key="2">
    <source>
        <dbReference type="Proteomes" id="UP001344658"/>
    </source>
</evidence>
<evidence type="ECO:0000313" key="1">
    <source>
        <dbReference type="EMBL" id="MEE4542786.1"/>
    </source>
</evidence>